<keyword evidence="13" id="KW-0862">Zinc</keyword>
<evidence type="ECO:0000256" key="10">
    <source>
        <dbReference type="ARBA" id="ARBA00022605"/>
    </source>
</evidence>
<dbReference type="InterPro" id="IPR030960">
    <property type="entry name" value="DHQS/DOIS_N"/>
</dbReference>
<dbReference type="Pfam" id="PF01761">
    <property type="entry name" value="DHQ_synthase"/>
    <property type="match status" value="1"/>
</dbReference>
<protein>
    <recommendedName>
        <fullName evidence="8">3-dehydroquinate synthase</fullName>
        <ecNumber evidence="7">4.2.3.4</ecNumber>
    </recommendedName>
</protein>
<evidence type="ECO:0000256" key="7">
    <source>
        <dbReference type="ARBA" id="ARBA00013031"/>
    </source>
</evidence>
<comment type="catalytic activity">
    <reaction evidence="1">
        <text>7-phospho-2-dehydro-3-deoxy-D-arabino-heptonate = 3-dehydroquinate + phosphate</text>
        <dbReference type="Rhea" id="RHEA:21968"/>
        <dbReference type="ChEBI" id="CHEBI:32364"/>
        <dbReference type="ChEBI" id="CHEBI:43474"/>
        <dbReference type="ChEBI" id="CHEBI:58394"/>
        <dbReference type="EC" id="4.2.3.4"/>
    </reaction>
</comment>
<dbReference type="InterPro" id="IPR030963">
    <property type="entry name" value="DHQ_synth_fam"/>
</dbReference>
<dbReference type="EMBL" id="FPHU01000086">
    <property type="protein sequence ID" value="SFV80547.1"/>
    <property type="molecule type" value="Genomic_DNA"/>
</dbReference>
<dbReference type="GO" id="GO:0000166">
    <property type="term" value="F:nucleotide binding"/>
    <property type="evidence" value="ECO:0007669"/>
    <property type="project" value="UniProtKB-KW"/>
</dbReference>
<dbReference type="GO" id="GO:0003856">
    <property type="term" value="F:3-dehydroquinate synthase activity"/>
    <property type="evidence" value="ECO:0007669"/>
    <property type="project" value="UniProtKB-EC"/>
</dbReference>
<evidence type="ECO:0000256" key="13">
    <source>
        <dbReference type="ARBA" id="ARBA00022833"/>
    </source>
</evidence>
<keyword evidence="9" id="KW-0963">Cytoplasm</keyword>
<comment type="cofactor">
    <cofactor evidence="3">
        <name>Co(2+)</name>
        <dbReference type="ChEBI" id="CHEBI:48828"/>
    </cofactor>
</comment>
<feature type="domain" description="3-dehydroquinate synthase N-terminal" evidence="18">
    <location>
        <begin position="65"/>
        <end position="177"/>
    </location>
</feature>
<dbReference type="GO" id="GO:0009073">
    <property type="term" value="P:aromatic amino acid family biosynthetic process"/>
    <property type="evidence" value="ECO:0007669"/>
    <property type="project" value="UniProtKB-KW"/>
</dbReference>
<evidence type="ECO:0000256" key="9">
    <source>
        <dbReference type="ARBA" id="ARBA00022490"/>
    </source>
</evidence>
<dbReference type="EC" id="4.2.3.4" evidence="7"/>
<organism evidence="20">
    <name type="scientific">hydrothermal vent metagenome</name>
    <dbReference type="NCBI Taxonomy" id="652676"/>
    <lineage>
        <taxon>unclassified sequences</taxon>
        <taxon>metagenomes</taxon>
        <taxon>ecological metagenomes</taxon>
    </lineage>
</organism>
<dbReference type="SUPFAM" id="SSF56796">
    <property type="entry name" value="Dehydroquinate synthase-like"/>
    <property type="match status" value="1"/>
</dbReference>
<evidence type="ECO:0000256" key="17">
    <source>
        <dbReference type="ARBA" id="ARBA00023285"/>
    </source>
</evidence>
<evidence type="ECO:0000256" key="16">
    <source>
        <dbReference type="ARBA" id="ARBA00023239"/>
    </source>
</evidence>
<evidence type="ECO:0000313" key="23">
    <source>
        <dbReference type="EMBL" id="SFV84773.1"/>
    </source>
</evidence>
<dbReference type="PIRSF" id="PIRSF001455">
    <property type="entry name" value="DHQ_synth"/>
    <property type="match status" value="1"/>
</dbReference>
<comment type="pathway">
    <text evidence="5">Metabolic intermediate biosynthesis; chorismate biosynthesis; chorismate from D-erythrose 4-phosphate and phosphoenolpyruvate: step 2/7.</text>
</comment>
<proteinExistence type="inferred from homology"/>
<evidence type="ECO:0000256" key="6">
    <source>
        <dbReference type="ARBA" id="ARBA00005412"/>
    </source>
</evidence>
<evidence type="ECO:0000256" key="11">
    <source>
        <dbReference type="ARBA" id="ARBA00022723"/>
    </source>
</evidence>
<evidence type="ECO:0000313" key="21">
    <source>
        <dbReference type="EMBL" id="SFV80219.1"/>
    </source>
</evidence>
<keyword evidence="17" id="KW-0170">Cobalt</keyword>
<dbReference type="NCBIfam" id="TIGR01357">
    <property type="entry name" value="aroB"/>
    <property type="match status" value="1"/>
</dbReference>
<dbReference type="EMBL" id="FPHQ01000141">
    <property type="protein sequence ID" value="SFV76831.1"/>
    <property type="molecule type" value="Genomic_DNA"/>
</dbReference>
<dbReference type="GO" id="GO:0046872">
    <property type="term" value="F:metal ion binding"/>
    <property type="evidence" value="ECO:0007669"/>
    <property type="project" value="UniProtKB-KW"/>
</dbReference>
<comment type="similarity">
    <text evidence="6">Belongs to the sugar phosphate cyclases superfamily. Dehydroquinate synthase family.</text>
</comment>
<keyword evidence="15" id="KW-0057">Aromatic amino acid biosynthesis</keyword>
<reference evidence="20" key="1">
    <citation type="submission" date="2016-10" db="EMBL/GenBank/DDBJ databases">
        <authorList>
            <person name="de Groot N.N."/>
        </authorList>
    </citation>
    <scope>NUCLEOTIDE SEQUENCE</scope>
</reference>
<dbReference type="Gene3D" id="3.40.50.1970">
    <property type="match status" value="1"/>
</dbReference>
<feature type="domain" description="3-dehydroquinate synthase C-terminal" evidence="19">
    <location>
        <begin position="179"/>
        <end position="323"/>
    </location>
</feature>
<evidence type="ECO:0000256" key="3">
    <source>
        <dbReference type="ARBA" id="ARBA00001941"/>
    </source>
</evidence>
<dbReference type="EMBL" id="FPHW01000163">
    <property type="protein sequence ID" value="SFV84773.1"/>
    <property type="molecule type" value="Genomic_DNA"/>
</dbReference>
<keyword evidence="14" id="KW-0520">NAD</keyword>
<dbReference type="GO" id="GO:0005737">
    <property type="term" value="C:cytoplasm"/>
    <property type="evidence" value="ECO:0007669"/>
    <property type="project" value="UniProtKB-SubCell"/>
</dbReference>
<dbReference type="InterPro" id="IPR016037">
    <property type="entry name" value="DHQ_synth_AroB"/>
</dbReference>
<dbReference type="InterPro" id="IPR050071">
    <property type="entry name" value="Dehydroquinate_synthase"/>
</dbReference>
<evidence type="ECO:0000259" key="19">
    <source>
        <dbReference type="Pfam" id="PF24621"/>
    </source>
</evidence>
<dbReference type="Gene3D" id="1.20.1090.10">
    <property type="entry name" value="Dehydroquinate synthase-like - alpha domain"/>
    <property type="match status" value="1"/>
</dbReference>
<dbReference type="Pfam" id="PF24621">
    <property type="entry name" value="DHQS_C"/>
    <property type="match status" value="1"/>
</dbReference>
<evidence type="ECO:0000256" key="8">
    <source>
        <dbReference type="ARBA" id="ARBA00017684"/>
    </source>
</evidence>
<evidence type="ECO:0000256" key="1">
    <source>
        <dbReference type="ARBA" id="ARBA00001393"/>
    </source>
</evidence>
<dbReference type="AlphaFoldDB" id="A0A1W1D881"/>
<name>A0A1W1D881_9ZZZZ</name>
<evidence type="ECO:0000256" key="12">
    <source>
        <dbReference type="ARBA" id="ARBA00022741"/>
    </source>
</evidence>
<dbReference type="CDD" id="cd08195">
    <property type="entry name" value="DHQS"/>
    <property type="match status" value="1"/>
</dbReference>
<evidence type="ECO:0000256" key="4">
    <source>
        <dbReference type="ARBA" id="ARBA00004496"/>
    </source>
</evidence>
<keyword evidence="12" id="KW-0547">Nucleotide-binding</keyword>
<evidence type="ECO:0000256" key="2">
    <source>
        <dbReference type="ARBA" id="ARBA00001911"/>
    </source>
</evidence>
<dbReference type="HAMAP" id="MF_00110">
    <property type="entry name" value="DHQ_synthase"/>
    <property type="match status" value="1"/>
</dbReference>
<evidence type="ECO:0000259" key="18">
    <source>
        <dbReference type="Pfam" id="PF01761"/>
    </source>
</evidence>
<evidence type="ECO:0000313" key="22">
    <source>
        <dbReference type="EMBL" id="SFV80547.1"/>
    </source>
</evidence>
<evidence type="ECO:0000256" key="14">
    <source>
        <dbReference type="ARBA" id="ARBA00023027"/>
    </source>
</evidence>
<accession>A0A1W1D881</accession>
<gene>
    <name evidence="20" type="ORF">MNB_SUP05-10-487</name>
    <name evidence="21" type="ORF">MNB_SUP05-12-1308</name>
    <name evidence="22" type="ORF">MNB_SUP05-13-252</name>
    <name evidence="23" type="ORF">MNB_SUP05-7-478</name>
</gene>
<dbReference type="PANTHER" id="PTHR43622:SF7">
    <property type="entry name" value="3-DEHYDROQUINATE SYNTHASE, CHLOROPLASTIC"/>
    <property type="match status" value="1"/>
</dbReference>
<keyword evidence="16 20" id="KW-0456">Lyase</keyword>
<dbReference type="FunFam" id="3.40.50.1970:FF:000001">
    <property type="entry name" value="3-dehydroquinate synthase"/>
    <property type="match status" value="1"/>
</dbReference>
<sequence length="359" mass="39348">MRTLKLDLGEKSYPIYIGQDLLSQPELLTQHISGKQVMIVTNTTVAPLYLDQVKLLLSEYTVAEVVLPDGEQYKTLDTVNLIFSALLETRFDRSCTLIALGGGVIGDMTGFAAASYQRGVNFIQVPTTLLSQVDSSVGGKTGVNHVLGKNMIGAFYQPKCVVIDIDTLDTLDNRQYSAGMAEVIKYGLLGNIHFLNFLQTNINSLMERDKSLMIEAVYQSCEDKANIVADDELEAGKRALLNLGHTFGHAIENTLGYGVYLHGEAISVGMLMAAKLSQLEDYLSSDQVTQVQDLLEKANLPISIAGKISASDFMAAMSVDKKVIDGNIRLVLLKELGDAFICDDYQDQLLNQVINEFCQ</sequence>
<evidence type="ECO:0000313" key="20">
    <source>
        <dbReference type="EMBL" id="SFV76831.1"/>
    </source>
</evidence>
<keyword evidence="10" id="KW-0028">Amino-acid biosynthesis</keyword>
<dbReference type="PANTHER" id="PTHR43622">
    <property type="entry name" value="3-DEHYDROQUINATE SYNTHASE"/>
    <property type="match status" value="1"/>
</dbReference>
<comment type="subcellular location">
    <subcellularLocation>
        <location evidence="4">Cytoplasm</location>
    </subcellularLocation>
</comment>
<evidence type="ECO:0000256" key="15">
    <source>
        <dbReference type="ARBA" id="ARBA00023141"/>
    </source>
</evidence>
<dbReference type="EMBL" id="FPHT01000062">
    <property type="protein sequence ID" value="SFV80219.1"/>
    <property type="molecule type" value="Genomic_DNA"/>
</dbReference>
<dbReference type="InterPro" id="IPR056179">
    <property type="entry name" value="DHQS_C"/>
</dbReference>
<dbReference type="GO" id="GO:0008652">
    <property type="term" value="P:amino acid biosynthetic process"/>
    <property type="evidence" value="ECO:0007669"/>
    <property type="project" value="UniProtKB-KW"/>
</dbReference>
<evidence type="ECO:0000256" key="5">
    <source>
        <dbReference type="ARBA" id="ARBA00004661"/>
    </source>
</evidence>
<keyword evidence="11" id="KW-0479">Metal-binding</keyword>
<comment type="cofactor">
    <cofactor evidence="2">
        <name>NAD(+)</name>
        <dbReference type="ChEBI" id="CHEBI:57540"/>
    </cofactor>
</comment>